<protein>
    <recommendedName>
        <fullName evidence="4">DUF4293 family protein</fullName>
    </recommendedName>
</protein>
<feature type="transmembrane region" description="Helical" evidence="1">
    <location>
        <begin position="105"/>
        <end position="125"/>
    </location>
</feature>
<keyword evidence="1" id="KW-1133">Transmembrane helix</keyword>
<dbReference type="Proteomes" id="UP001168128">
    <property type="component" value="Unassembled WGS sequence"/>
</dbReference>
<evidence type="ECO:0000313" key="3">
    <source>
        <dbReference type="Proteomes" id="UP001168128"/>
    </source>
</evidence>
<keyword evidence="3" id="KW-1185">Reference proteome</keyword>
<gene>
    <name evidence="2" type="ORF">QWT87_16305</name>
</gene>
<name>A0ABT8UAD9_9FLAO</name>
<evidence type="ECO:0008006" key="4">
    <source>
        <dbReference type="Google" id="ProtNLM"/>
    </source>
</evidence>
<dbReference type="RefSeq" id="WP_302717294.1">
    <property type="nucleotide sequence ID" value="NZ_JAULSJ010000029.1"/>
</dbReference>
<proteinExistence type="predicted"/>
<evidence type="ECO:0000256" key="1">
    <source>
        <dbReference type="SAM" id="Phobius"/>
    </source>
</evidence>
<accession>A0ABT8UAD9</accession>
<keyword evidence="1" id="KW-0472">Membrane</keyword>
<sequence length="139" mass="16192">MKNIFLSLMVFVVMSLLHAQFTEWTVRFLSLPGGDFGMYSYFILIFCSVITAIGLLTVIIFRKSYHSIFRIAILFEAIYLLFLIISGNNPFAYFTNSSNENLLMIMMYLNSFFVLLMMFLIDRLYSKINLAKSKNNIDQ</sequence>
<reference evidence="2" key="1">
    <citation type="submission" date="2023-07" db="EMBL/GenBank/DDBJ databases">
        <title>AMR profile of multidrug- resistance Chryseobacterium gambrini related strain.</title>
        <authorList>
            <person name="Kirdat K."/>
            <person name="Bhatt A."/>
            <person name="Kuyare S."/>
            <person name="Yadav A."/>
        </authorList>
    </citation>
    <scope>NUCLEOTIDE SEQUENCE</scope>
    <source>
        <strain evidence="2">APV-1</strain>
    </source>
</reference>
<dbReference type="EMBL" id="JAULSJ010000029">
    <property type="protein sequence ID" value="MDO3426444.1"/>
    <property type="molecule type" value="Genomic_DNA"/>
</dbReference>
<comment type="caution">
    <text evidence="2">The sequence shown here is derived from an EMBL/GenBank/DDBJ whole genome shotgun (WGS) entry which is preliminary data.</text>
</comment>
<feature type="transmembrane region" description="Helical" evidence="1">
    <location>
        <begin position="68"/>
        <end position="85"/>
    </location>
</feature>
<organism evidence="2 3">
    <name type="scientific">Chryseobacterium urinae</name>
    <dbReference type="NCBI Taxonomy" id="3058400"/>
    <lineage>
        <taxon>Bacteria</taxon>
        <taxon>Pseudomonadati</taxon>
        <taxon>Bacteroidota</taxon>
        <taxon>Flavobacteriia</taxon>
        <taxon>Flavobacteriales</taxon>
        <taxon>Weeksellaceae</taxon>
        <taxon>Chryseobacterium group</taxon>
        <taxon>Chryseobacterium</taxon>
    </lineage>
</organism>
<evidence type="ECO:0000313" key="2">
    <source>
        <dbReference type="EMBL" id="MDO3426444.1"/>
    </source>
</evidence>
<feature type="transmembrane region" description="Helical" evidence="1">
    <location>
        <begin position="38"/>
        <end position="61"/>
    </location>
</feature>
<keyword evidence="1" id="KW-0812">Transmembrane</keyword>